<feature type="non-terminal residue" evidence="2">
    <location>
        <position position="1"/>
    </location>
</feature>
<sequence length="295" mass="32122">DIADCARPGFGMRTPPGDDPLPRRRGRPDARLHPRGPRERRPLAGGRPAPRWPVPLRRPRPPVRRARPPPAPRGGAQPGRGRAAARRLPGGARPARCDPGRQRHRRGDLPAHHRAPSRAYRRPRPHQLRRLRGVLPLAAQPLPARGAALRRALRGLPGARAAQPARPARAPRARLPAPLRHRNARHLLRPVPARHRGARRPGALPGGDVEPRHARRSQGLPALPPSGPHRLGGERPLLLGAPRPAAPTRLPRCDAHLHPPLARLRTRGPAGAPGRTHRRLRARPGWGGGISGCPL</sequence>
<feature type="compositionally biased region" description="Basic and acidic residues" evidence="1">
    <location>
        <begin position="27"/>
        <end position="42"/>
    </location>
</feature>
<feature type="compositionally biased region" description="Basic residues" evidence="1">
    <location>
        <begin position="112"/>
        <end position="123"/>
    </location>
</feature>
<proteinExistence type="predicted"/>
<dbReference type="GO" id="GO:0016787">
    <property type="term" value="F:hydrolase activity"/>
    <property type="evidence" value="ECO:0007669"/>
    <property type="project" value="UniProtKB-KW"/>
</dbReference>
<feature type="compositionally biased region" description="Basic and acidic residues" evidence="1">
    <location>
        <begin position="95"/>
        <end position="111"/>
    </location>
</feature>
<feature type="region of interest" description="Disordered" evidence="1">
    <location>
        <begin position="1"/>
        <end position="123"/>
    </location>
</feature>
<feature type="region of interest" description="Disordered" evidence="1">
    <location>
        <begin position="194"/>
        <end position="295"/>
    </location>
</feature>
<reference evidence="2" key="1">
    <citation type="submission" date="2020-02" db="EMBL/GenBank/DDBJ databases">
        <authorList>
            <person name="Meier V. D."/>
        </authorList>
    </citation>
    <scope>NUCLEOTIDE SEQUENCE</scope>
    <source>
        <strain evidence="2">AVDCRST_MAG88</strain>
    </source>
</reference>
<feature type="non-terminal residue" evidence="2">
    <location>
        <position position="295"/>
    </location>
</feature>
<accession>A0A6J4VEM9</accession>
<evidence type="ECO:0000256" key="1">
    <source>
        <dbReference type="SAM" id="MobiDB-lite"/>
    </source>
</evidence>
<gene>
    <name evidence="2" type="ORF">AVDCRST_MAG88-2775</name>
</gene>
<feature type="compositionally biased region" description="Basic residues" evidence="1">
    <location>
        <begin position="57"/>
        <end position="67"/>
    </location>
</feature>
<feature type="compositionally biased region" description="Low complexity" evidence="1">
    <location>
        <begin position="73"/>
        <end position="94"/>
    </location>
</feature>
<protein>
    <submittedName>
        <fullName evidence="2">Hydrolase, alpha/beta fold family</fullName>
    </submittedName>
</protein>
<dbReference type="AlphaFoldDB" id="A0A6J4VEM9"/>
<dbReference type="EMBL" id="CADCWM010000673">
    <property type="protein sequence ID" value="CAA9575518.1"/>
    <property type="molecule type" value="Genomic_DNA"/>
</dbReference>
<keyword evidence="2" id="KW-0378">Hydrolase</keyword>
<organism evidence="2">
    <name type="scientific">uncultured Thermomicrobiales bacterium</name>
    <dbReference type="NCBI Taxonomy" id="1645740"/>
    <lineage>
        <taxon>Bacteria</taxon>
        <taxon>Pseudomonadati</taxon>
        <taxon>Thermomicrobiota</taxon>
        <taxon>Thermomicrobia</taxon>
        <taxon>Thermomicrobiales</taxon>
        <taxon>environmental samples</taxon>
    </lineage>
</organism>
<name>A0A6J4VEM9_9BACT</name>
<evidence type="ECO:0000313" key="2">
    <source>
        <dbReference type="EMBL" id="CAA9575518.1"/>
    </source>
</evidence>
<feature type="compositionally biased region" description="Gly residues" evidence="1">
    <location>
        <begin position="285"/>
        <end position="295"/>
    </location>
</feature>
<feature type="compositionally biased region" description="Low complexity" evidence="1">
    <location>
        <begin position="234"/>
        <end position="250"/>
    </location>
</feature>